<dbReference type="GO" id="GO:0005829">
    <property type="term" value="C:cytosol"/>
    <property type="evidence" value="ECO:0007669"/>
    <property type="project" value="TreeGrafter"/>
</dbReference>
<evidence type="ECO:0000259" key="5">
    <source>
        <dbReference type="PROSITE" id="PS51194"/>
    </source>
</evidence>
<evidence type="ECO:0000256" key="1">
    <source>
        <dbReference type="ARBA" id="ARBA00022741"/>
    </source>
</evidence>
<dbReference type="GO" id="GO:0016787">
    <property type="term" value="F:hydrolase activity"/>
    <property type="evidence" value="ECO:0007669"/>
    <property type="project" value="UniProtKB-KW"/>
</dbReference>
<dbReference type="Gene3D" id="3.40.50.300">
    <property type="entry name" value="P-loop containing nucleotide triphosphate hydrolases"/>
    <property type="match status" value="1"/>
</dbReference>
<dbReference type="Pfam" id="PF00271">
    <property type="entry name" value="Helicase_C"/>
    <property type="match status" value="1"/>
</dbReference>
<dbReference type="AlphaFoldDB" id="A0AAN6XB15"/>
<keyword evidence="3" id="KW-0347">Helicase</keyword>
<evidence type="ECO:0000313" key="6">
    <source>
        <dbReference type="EMBL" id="KAK4197419.1"/>
    </source>
</evidence>
<reference evidence="6" key="2">
    <citation type="submission" date="2023-05" db="EMBL/GenBank/DDBJ databases">
        <authorList>
            <consortium name="Lawrence Berkeley National Laboratory"/>
            <person name="Steindorff A."/>
            <person name="Hensen N."/>
            <person name="Bonometti L."/>
            <person name="Westerberg I."/>
            <person name="Brannstrom I.O."/>
            <person name="Guillou S."/>
            <person name="Cros-Aarteil S."/>
            <person name="Calhoun S."/>
            <person name="Haridas S."/>
            <person name="Kuo A."/>
            <person name="Mondo S."/>
            <person name="Pangilinan J."/>
            <person name="Riley R."/>
            <person name="Labutti K."/>
            <person name="Andreopoulos B."/>
            <person name="Lipzen A."/>
            <person name="Chen C."/>
            <person name="Yanf M."/>
            <person name="Daum C."/>
            <person name="Ng V."/>
            <person name="Clum A."/>
            <person name="Ohm R."/>
            <person name="Martin F."/>
            <person name="Silar P."/>
            <person name="Natvig D."/>
            <person name="Lalanne C."/>
            <person name="Gautier V."/>
            <person name="Ament-Velasquez S.L."/>
            <person name="Kruys A."/>
            <person name="Hutchinson M.I."/>
            <person name="Powell A.J."/>
            <person name="Barry K."/>
            <person name="Miller A.N."/>
            <person name="Grigoriev I.V."/>
            <person name="Debuchy R."/>
            <person name="Gladieux P."/>
            <person name="Thoren M.H."/>
            <person name="Johannesson H."/>
        </authorList>
    </citation>
    <scope>NUCLEOTIDE SEQUENCE</scope>
    <source>
        <strain evidence="6">CBS 315.58</strain>
    </source>
</reference>
<dbReference type="InterPro" id="IPR050079">
    <property type="entry name" value="DEAD_box_RNA_helicase"/>
</dbReference>
<evidence type="ECO:0000313" key="7">
    <source>
        <dbReference type="Proteomes" id="UP001303160"/>
    </source>
</evidence>
<dbReference type="PANTHER" id="PTHR47959">
    <property type="entry name" value="ATP-DEPENDENT RNA HELICASE RHLE-RELATED"/>
    <property type="match status" value="1"/>
</dbReference>
<dbReference type="Proteomes" id="UP001303160">
    <property type="component" value="Unassembled WGS sequence"/>
</dbReference>
<keyword evidence="7" id="KW-1185">Reference proteome</keyword>
<proteinExistence type="predicted"/>
<dbReference type="EMBL" id="MU863963">
    <property type="protein sequence ID" value="KAK4197419.1"/>
    <property type="molecule type" value="Genomic_DNA"/>
</dbReference>
<dbReference type="InterPro" id="IPR027417">
    <property type="entry name" value="P-loop_NTPase"/>
</dbReference>
<dbReference type="PANTHER" id="PTHR47959:SF24">
    <property type="entry name" value="ATP-DEPENDENT RNA HELICASE"/>
    <property type="match status" value="1"/>
</dbReference>
<keyword evidence="4" id="KW-0067">ATP-binding</keyword>
<reference evidence="6" key="1">
    <citation type="journal article" date="2023" name="Mol. Phylogenet. Evol.">
        <title>Genome-scale phylogeny and comparative genomics of the fungal order Sordariales.</title>
        <authorList>
            <person name="Hensen N."/>
            <person name="Bonometti L."/>
            <person name="Westerberg I."/>
            <person name="Brannstrom I.O."/>
            <person name="Guillou S."/>
            <person name="Cros-Aarteil S."/>
            <person name="Calhoun S."/>
            <person name="Haridas S."/>
            <person name="Kuo A."/>
            <person name="Mondo S."/>
            <person name="Pangilinan J."/>
            <person name="Riley R."/>
            <person name="LaButti K."/>
            <person name="Andreopoulos B."/>
            <person name="Lipzen A."/>
            <person name="Chen C."/>
            <person name="Yan M."/>
            <person name="Daum C."/>
            <person name="Ng V."/>
            <person name="Clum A."/>
            <person name="Steindorff A."/>
            <person name="Ohm R.A."/>
            <person name="Martin F."/>
            <person name="Silar P."/>
            <person name="Natvig D.O."/>
            <person name="Lalanne C."/>
            <person name="Gautier V."/>
            <person name="Ament-Velasquez S.L."/>
            <person name="Kruys A."/>
            <person name="Hutchinson M.I."/>
            <person name="Powell A.J."/>
            <person name="Barry K."/>
            <person name="Miller A.N."/>
            <person name="Grigoriev I.V."/>
            <person name="Debuchy R."/>
            <person name="Gladieux P."/>
            <person name="Hiltunen Thoren M."/>
            <person name="Johannesson H."/>
        </authorList>
    </citation>
    <scope>NUCLEOTIDE SEQUENCE</scope>
    <source>
        <strain evidence="6">CBS 315.58</strain>
    </source>
</reference>
<sequence>MVYHYHRFIEQRLQDAHLVHLCNQAQKAGQTTAIFTRSGSETRRISRLLETLKIGAIPLHCDLSLSARAAALDKLRRKECHAIVTTDIAAASLGGDPVPKVDRIINLSLTWKMTPPKYGQRISNVLDDDSGSGQVITFFTQYDVEFYMRLEYYLAVRLAEYAVDDMDVVMSYQEKVEEAILEDPSLRAPNYLWGGSRQLIRLWENNQWLD</sequence>
<comment type="caution">
    <text evidence="6">The sequence shown here is derived from an EMBL/GenBank/DDBJ whole genome shotgun (WGS) entry which is preliminary data.</text>
</comment>
<protein>
    <recommendedName>
        <fullName evidence="5">Helicase C-terminal domain-containing protein</fullName>
    </recommendedName>
</protein>
<evidence type="ECO:0000256" key="3">
    <source>
        <dbReference type="ARBA" id="ARBA00022806"/>
    </source>
</evidence>
<accession>A0AAN6XB15</accession>
<keyword evidence="1" id="KW-0547">Nucleotide-binding</keyword>
<feature type="domain" description="Helicase C-terminal" evidence="5">
    <location>
        <begin position="1"/>
        <end position="169"/>
    </location>
</feature>
<keyword evidence="2" id="KW-0378">Hydrolase</keyword>
<dbReference type="PROSITE" id="PS51194">
    <property type="entry name" value="HELICASE_CTER"/>
    <property type="match status" value="1"/>
</dbReference>
<dbReference type="SUPFAM" id="SSF52540">
    <property type="entry name" value="P-loop containing nucleoside triphosphate hydrolases"/>
    <property type="match status" value="1"/>
</dbReference>
<evidence type="ECO:0000256" key="4">
    <source>
        <dbReference type="ARBA" id="ARBA00022840"/>
    </source>
</evidence>
<dbReference type="GO" id="GO:0005524">
    <property type="term" value="F:ATP binding"/>
    <property type="evidence" value="ECO:0007669"/>
    <property type="project" value="UniProtKB-KW"/>
</dbReference>
<dbReference type="InterPro" id="IPR001650">
    <property type="entry name" value="Helicase_C-like"/>
</dbReference>
<organism evidence="6 7">
    <name type="scientific">Triangularia verruculosa</name>
    <dbReference type="NCBI Taxonomy" id="2587418"/>
    <lineage>
        <taxon>Eukaryota</taxon>
        <taxon>Fungi</taxon>
        <taxon>Dikarya</taxon>
        <taxon>Ascomycota</taxon>
        <taxon>Pezizomycotina</taxon>
        <taxon>Sordariomycetes</taxon>
        <taxon>Sordariomycetidae</taxon>
        <taxon>Sordariales</taxon>
        <taxon>Podosporaceae</taxon>
        <taxon>Triangularia</taxon>
    </lineage>
</organism>
<name>A0AAN6XB15_9PEZI</name>
<evidence type="ECO:0000256" key="2">
    <source>
        <dbReference type="ARBA" id="ARBA00022801"/>
    </source>
</evidence>
<gene>
    <name evidence="6" type="ORF">QBC40DRAFT_333455</name>
</gene>
<dbReference type="GO" id="GO:0003724">
    <property type="term" value="F:RNA helicase activity"/>
    <property type="evidence" value="ECO:0007669"/>
    <property type="project" value="TreeGrafter"/>
</dbReference>